<keyword evidence="3" id="KW-1185">Reference proteome</keyword>
<proteinExistence type="predicted"/>
<feature type="compositionally biased region" description="Basic and acidic residues" evidence="1">
    <location>
        <begin position="254"/>
        <end position="285"/>
    </location>
</feature>
<evidence type="ECO:0000313" key="2">
    <source>
        <dbReference type="EMBL" id="KAK3582811.1"/>
    </source>
</evidence>
<comment type="caution">
    <text evidence="2">The sequence shown here is derived from an EMBL/GenBank/DDBJ whole genome shotgun (WGS) entry which is preliminary data.</text>
</comment>
<dbReference type="GO" id="GO:0003676">
    <property type="term" value="F:nucleic acid binding"/>
    <property type="evidence" value="ECO:0007669"/>
    <property type="project" value="InterPro"/>
</dbReference>
<name>A0AAE0VM90_9BIVA</name>
<dbReference type="AlphaFoldDB" id="A0AAE0VM90"/>
<accession>A0AAE0VM90</accession>
<reference evidence="2" key="2">
    <citation type="journal article" date="2021" name="Genome Biol. Evol.">
        <title>Developing a high-quality reference genome for a parasitic bivalve with doubly uniparental inheritance (Bivalvia: Unionida).</title>
        <authorList>
            <person name="Smith C.H."/>
        </authorList>
    </citation>
    <scope>NUCLEOTIDE SEQUENCE</scope>
    <source>
        <strain evidence="2">CHS0354</strain>
        <tissue evidence="2">Mantle</tissue>
    </source>
</reference>
<evidence type="ECO:0000256" key="1">
    <source>
        <dbReference type="SAM" id="MobiDB-lite"/>
    </source>
</evidence>
<sequence length="285" mass="32140">MIKAYLRGEQEDLDLHLDSLAAAYPATPHESTGLTPNLLMLGREVRLPVELAFGYARNQTGGNFISYGEYVLIRERMHHAHQVANIYSLQRDTKRIMNYKDDPFLSEFPTQEVEMPYNVQVTQSHINEPTPTGGVMPSPVRQPMTKSDHVKSPKKMSSSVSSTCTCCKEHKQNRQRLVEKFTVAVDAMNCSISLAAQAVREALGVSLDALSNVTKAVQAVAFQQYQKITNNLIKSINVRNLTYSTETIGNQPVLKEDKGRNEERTDNKENKKSDRRREQQGKEIS</sequence>
<feature type="region of interest" description="Disordered" evidence="1">
    <location>
        <begin position="128"/>
        <end position="156"/>
    </location>
</feature>
<dbReference type="EMBL" id="JAEAOA010002087">
    <property type="protein sequence ID" value="KAK3582811.1"/>
    <property type="molecule type" value="Genomic_DNA"/>
</dbReference>
<evidence type="ECO:0000313" key="3">
    <source>
        <dbReference type="Proteomes" id="UP001195483"/>
    </source>
</evidence>
<protein>
    <submittedName>
        <fullName evidence="2">Uncharacterized protein</fullName>
    </submittedName>
</protein>
<dbReference type="Proteomes" id="UP001195483">
    <property type="component" value="Unassembled WGS sequence"/>
</dbReference>
<dbReference type="InterPro" id="IPR036397">
    <property type="entry name" value="RNaseH_sf"/>
</dbReference>
<dbReference type="Gene3D" id="3.30.420.10">
    <property type="entry name" value="Ribonuclease H-like superfamily/Ribonuclease H"/>
    <property type="match status" value="1"/>
</dbReference>
<gene>
    <name evidence="2" type="ORF">CHS0354_035749</name>
</gene>
<reference evidence="2" key="1">
    <citation type="journal article" date="2021" name="Genome Biol. Evol.">
        <title>A High-Quality Reference Genome for a Parasitic Bivalve with Doubly Uniparental Inheritance (Bivalvia: Unionida).</title>
        <authorList>
            <person name="Smith C.H."/>
        </authorList>
    </citation>
    <scope>NUCLEOTIDE SEQUENCE</scope>
    <source>
        <strain evidence="2">CHS0354</strain>
    </source>
</reference>
<feature type="region of interest" description="Disordered" evidence="1">
    <location>
        <begin position="251"/>
        <end position="285"/>
    </location>
</feature>
<organism evidence="2 3">
    <name type="scientific">Potamilus streckersoni</name>
    <dbReference type="NCBI Taxonomy" id="2493646"/>
    <lineage>
        <taxon>Eukaryota</taxon>
        <taxon>Metazoa</taxon>
        <taxon>Spiralia</taxon>
        <taxon>Lophotrochozoa</taxon>
        <taxon>Mollusca</taxon>
        <taxon>Bivalvia</taxon>
        <taxon>Autobranchia</taxon>
        <taxon>Heteroconchia</taxon>
        <taxon>Palaeoheterodonta</taxon>
        <taxon>Unionida</taxon>
        <taxon>Unionoidea</taxon>
        <taxon>Unionidae</taxon>
        <taxon>Ambleminae</taxon>
        <taxon>Lampsilini</taxon>
        <taxon>Potamilus</taxon>
    </lineage>
</organism>
<reference evidence="2" key="3">
    <citation type="submission" date="2023-05" db="EMBL/GenBank/DDBJ databases">
        <authorList>
            <person name="Smith C.H."/>
        </authorList>
    </citation>
    <scope>NUCLEOTIDE SEQUENCE</scope>
    <source>
        <strain evidence="2">CHS0354</strain>
        <tissue evidence="2">Mantle</tissue>
    </source>
</reference>